<evidence type="ECO:0000313" key="1">
    <source>
        <dbReference type="EMBL" id="MDJ1503267.1"/>
    </source>
</evidence>
<comment type="caution">
    <text evidence="1">The sequence shown here is derived from an EMBL/GenBank/DDBJ whole genome shotgun (WGS) entry which is preliminary data.</text>
</comment>
<name>A0AAE3UHB3_9BACT</name>
<organism evidence="1 2">
    <name type="scientific">Xanthocytophaga agilis</name>
    <dbReference type="NCBI Taxonomy" id="3048010"/>
    <lineage>
        <taxon>Bacteria</taxon>
        <taxon>Pseudomonadati</taxon>
        <taxon>Bacteroidota</taxon>
        <taxon>Cytophagia</taxon>
        <taxon>Cytophagales</taxon>
        <taxon>Rhodocytophagaceae</taxon>
        <taxon>Xanthocytophaga</taxon>
    </lineage>
</organism>
<sequence>MSKRYSIDERYTTIHLLTDSFPNTNLPILTQQQPPVIHLMNNYSDAFASLL</sequence>
<accession>A0AAE3UHB3</accession>
<dbReference type="RefSeq" id="WP_314513850.1">
    <property type="nucleotide sequence ID" value="NZ_JASJOU010000007.1"/>
</dbReference>
<reference evidence="1" key="1">
    <citation type="submission" date="2023-05" db="EMBL/GenBank/DDBJ databases">
        <authorList>
            <person name="Zhang X."/>
        </authorList>
    </citation>
    <scope>NUCLEOTIDE SEQUENCE</scope>
    <source>
        <strain evidence="1">BD1B2-1</strain>
    </source>
</reference>
<protein>
    <submittedName>
        <fullName evidence="1">Uncharacterized protein</fullName>
    </submittedName>
</protein>
<dbReference type="AlphaFoldDB" id="A0AAE3UHB3"/>
<gene>
    <name evidence="1" type="ORF">QNI22_21540</name>
</gene>
<proteinExistence type="predicted"/>
<dbReference type="EMBL" id="JASJOU010000007">
    <property type="protein sequence ID" value="MDJ1503267.1"/>
    <property type="molecule type" value="Genomic_DNA"/>
</dbReference>
<keyword evidence="2" id="KW-1185">Reference proteome</keyword>
<evidence type="ECO:0000313" key="2">
    <source>
        <dbReference type="Proteomes" id="UP001232063"/>
    </source>
</evidence>
<dbReference type="Proteomes" id="UP001232063">
    <property type="component" value="Unassembled WGS sequence"/>
</dbReference>